<dbReference type="Gene3D" id="2.60.40.3940">
    <property type="match status" value="1"/>
</dbReference>
<name>A0ABV4E937_9GAMM</name>
<proteinExistence type="predicted"/>
<evidence type="ECO:0000259" key="1">
    <source>
        <dbReference type="Pfam" id="PF21882"/>
    </source>
</evidence>
<gene>
    <name evidence="2" type="ORF">AB6T85_13505</name>
</gene>
<reference evidence="2 3" key="1">
    <citation type="submission" date="2024-07" db="EMBL/GenBank/DDBJ databases">
        <authorList>
            <person name="Hebao G."/>
        </authorList>
    </citation>
    <scope>NUCLEOTIDE SEQUENCE [LARGE SCALE GENOMIC DNA]</scope>
    <source>
        <strain evidence="2 3">ACCC 02193</strain>
    </source>
</reference>
<dbReference type="InterPro" id="IPR054075">
    <property type="entry name" value="Gp53-like_C"/>
</dbReference>
<dbReference type="Proteomes" id="UP001565243">
    <property type="component" value="Unassembled WGS sequence"/>
</dbReference>
<comment type="caution">
    <text evidence="2">The sequence shown here is derived from an EMBL/GenBank/DDBJ whole genome shotgun (WGS) entry which is preliminary data.</text>
</comment>
<organism evidence="2 3">
    <name type="scientific">Erwinia aeris</name>
    <dbReference type="NCBI Taxonomy" id="3239803"/>
    <lineage>
        <taxon>Bacteria</taxon>
        <taxon>Pseudomonadati</taxon>
        <taxon>Pseudomonadota</taxon>
        <taxon>Gammaproteobacteria</taxon>
        <taxon>Enterobacterales</taxon>
        <taxon>Erwiniaceae</taxon>
        <taxon>Erwinia</taxon>
    </lineage>
</organism>
<dbReference type="EMBL" id="JBGFFX010000007">
    <property type="protein sequence ID" value="MEY8771418.1"/>
    <property type="molecule type" value="Genomic_DNA"/>
</dbReference>
<dbReference type="RefSeq" id="WP_369895826.1">
    <property type="nucleotide sequence ID" value="NZ_JBGFFX010000007.1"/>
</dbReference>
<sequence length="326" mass="34112">MAKNDFKPFATGESANVLSQADYEALDATANGFQTGIARSEQLNKVWRQASTIASVVASFMADKSGNDVLDDGDTAALQATLLKALLNNATAQLDGRYLQTGKNLADVNNVAQARGNLGLGSLALKNGLSAADVGAFPAEGGTVGSNGIKAPGIFVNNHTMPGNSQGMYMQWNESNGTGEGALVCNRGSGSGGFVLRTVNSDNSVETGRITISGNGDLNTSRYLTEMGQRVFGPNNPSTQFSGAGWFKDISTGFIIQWGSTSNGSSNVENHNFNISFPRAALAVIGSLGTDQDLGRVVYLQVANNSVFSSRTTTNSLGFHWIALGY</sequence>
<feature type="domain" description="Putative tail fiber protein gp53-like C-terminal" evidence="1">
    <location>
        <begin position="251"/>
        <end position="326"/>
    </location>
</feature>
<dbReference type="Pfam" id="PF21882">
    <property type="entry name" value="Gp53-like_C"/>
    <property type="match status" value="1"/>
</dbReference>
<evidence type="ECO:0000313" key="3">
    <source>
        <dbReference type="Proteomes" id="UP001565243"/>
    </source>
</evidence>
<accession>A0ABV4E937</accession>
<keyword evidence="3" id="KW-1185">Reference proteome</keyword>
<protein>
    <recommendedName>
        <fullName evidence="1">Putative tail fiber protein gp53-like C-terminal domain-containing protein</fullName>
    </recommendedName>
</protein>
<evidence type="ECO:0000313" key="2">
    <source>
        <dbReference type="EMBL" id="MEY8771418.1"/>
    </source>
</evidence>